<name>X6P4W1_RETFI</name>
<dbReference type="Pfam" id="PF00400">
    <property type="entry name" value="WD40"/>
    <property type="match status" value="6"/>
</dbReference>
<keyword evidence="1 3" id="KW-0853">WD repeat</keyword>
<organism evidence="6 7">
    <name type="scientific">Reticulomyxa filosa</name>
    <dbReference type="NCBI Taxonomy" id="46433"/>
    <lineage>
        <taxon>Eukaryota</taxon>
        <taxon>Sar</taxon>
        <taxon>Rhizaria</taxon>
        <taxon>Retaria</taxon>
        <taxon>Foraminifera</taxon>
        <taxon>Monothalamids</taxon>
        <taxon>Reticulomyxidae</taxon>
        <taxon>Reticulomyxa</taxon>
    </lineage>
</organism>
<keyword evidence="2" id="KW-0677">Repeat</keyword>
<protein>
    <submittedName>
        <fullName evidence="6">WD-40 repeat protein</fullName>
    </submittedName>
</protein>
<evidence type="ECO:0000256" key="4">
    <source>
        <dbReference type="SAM" id="MobiDB-lite"/>
    </source>
</evidence>
<gene>
    <name evidence="6" type="ORF">RFI_03521</name>
</gene>
<feature type="repeat" description="WD" evidence="3">
    <location>
        <begin position="343"/>
        <end position="377"/>
    </location>
</feature>
<dbReference type="InterPro" id="IPR020472">
    <property type="entry name" value="WD40_PAC1"/>
</dbReference>
<dbReference type="OrthoDB" id="189968at2759"/>
<proteinExistence type="predicted"/>
<dbReference type="InterPro" id="IPR019775">
    <property type="entry name" value="WD40_repeat_CS"/>
</dbReference>
<evidence type="ECO:0000313" key="6">
    <source>
        <dbReference type="EMBL" id="ETO33580.1"/>
    </source>
</evidence>
<dbReference type="PANTHER" id="PTHR19848:SF8">
    <property type="entry name" value="F-BOX AND WD REPEAT DOMAIN CONTAINING 7"/>
    <property type="match status" value="1"/>
</dbReference>
<sequence>MLCNRAKKQFKAKQPDYSPNAEEKVVRTLQLAPNNQVQSGSVIHSQTVSRSPKIQNQNQNLAGATTTSDEKAEIVENKTDTGMDNLPWIKNSDKREKKKITIANVECSVLLFYVFFVNKNIKNSKKKWQREPTFSMEKQVANVEPLTTPKGLIACVENYVYLCDVNSQKGRKFVEHTSYVSSAQITTDGRFLVSGSYDHLLYIWNLQSRMILYRLQGHSDFVNSVDVSSGCERIVSASDDRTVGVWDIAQGKQIHCLKGHYNSTTDARFRKGQFNEIVSSSYDNTVRLWDLRVGTKEVKTLRHLDGVTGVDFSPVTNTVASSCFDKIVHVWDLASTNEEVNLLKGHTEKVMKARFSSDGLLVVSASFDTTVRLWDVEGEFSLQILKGHSKRVNSAVFSADDMCVWSCSDDCTVRLWTRKKLIDPL</sequence>
<evidence type="ECO:0000256" key="3">
    <source>
        <dbReference type="PROSITE-ProRule" id="PRU00221"/>
    </source>
</evidence>
<keyword evidence="5" id="KW-0812">Transmembrane</keyword>
<keyword evidence="5" id="KW-0472">Membrane</keyword>
<dbReference type="PROSITE" id="PS00678">
    <property type="entry name" value="WD_REPEATS_1"/>
    <property type="match status" value="5"/>
</dbReference>
<reference evidence="6 7" key="1">
    <citation type="journal article" date="2013" name="Curr. Biol.">
        <title>The Genome of the Foraminiferan Reticulomyxa filosa.</title>
        <authorList>
            <person name="Glockner G."/>
            <person name="Hulsmann N."/>
            <person name="Schleicher M."/>
            <person name="Noegel A.A."/>
            <person name="Eichinger L."/>
            <person name="Gallinger C."/>
            <person name="Pawlowski J."/>
            <person name="Sierra R."/>
            <person name="Euteneuer U."/>
            <person name="Pillet L."/>
            <person name="Moustafa A."/>
            <person name="Platzer M."/>
            <person name="Groth M."/>
            <person name="Szafranski K."/>
            <person name="Schliwa M."/>
        </authorList>
    </citation>
    <scope>NUCLEOTIDE SEQUENCE [LARGE SCALE GENOMIC DNA]</scope>
</reference>
<feature type="repeat" description="WD" evidence="3">
    <location>
        <begin position="257"/>
        <end position="299"/>
    </location>
</feature>
<dbReference type="Proteomes" id="UP000023152">
    <property type="component" value="Unassembled WGS sequence"/>
</dbReference>
<evidence type="ECO:0000313" key="7">
    <source>
        <dbReference type="Proteomes" id="UP000023152"/>
    </source>
</evidence>
<dbReference type="PROSITE" id="PS50082">
    <property type="entry name" value="WD_REPEATS_2"/>
    <property type="match status" value="6"/>
</dbReference>
<dbReference type="PANTHER" id="PTHR19848">
    <property type="entry name" value="WD40 REPEAT PROTEIN"/>
    <property type="match status" value="1"/>
</dbReference>
<feature type="repeat" description="WD" evidence="3">
    <location>
        <begin position="300"/>
        <end position="341"/>
    </location>
</feature>
<keyword evidence="5" id="KW-1133">Transmembrane helix</keyword>
<accession>X6P4W1</accession>
<dbReference type="SUPFAM" id="SSF50978">
    <property type="entry name" value="WD40 repeat-like"/>
    <property type="match status" value="1"/>
</dbReference>
<dbReference type="PROSITE" id="PS50294">
    <property type="entry name" value="WD_REPEATS_REGION"/>
    <property type="match status" value="6"/>
</dbReference>
<dbReference type="Gene3D" id="2.130.10.10">
    <property type="entry name" value="YVTN repeat-like/Quinoprotein amine dehydrogenase"/>
    <property type="match status" value="2"/>
</dbReference>
<feature type="repeat" description="WD" evidence="3">
    <location>
        <begin position="173"/>
        <end position="214"/>
    </location>
</feature>
<dbReference type="InterPro" id="IPR001680">
    <property type="entry name" value="WD40_rpt"/>
</dbReference>
<dbReference type="CDD" id="cd00200">
    <property type="entry name" value="WD40"/>
    <property type="match status" value="1"/>
</dbReference>
<keyword evidence="7" id="KW-1185">Reference proteome</keyword>
<feature type="transmembrane region" description="Helical" evidence="5">
    <location>
        <begin position="100"/>
        <end position="117"/>
    </location>
</feature>
<evidence type="ECO:0000256" key="5">
    <source>
        <dbReference type="SAM" id="Phobius"/>
    </source>
</evidence>
<dbReference type="PRINTS" id="PR00320">
    <property type="entry name" value="GPROTEINBRPT"/>
</dbReference>
<feature type="compositionally biased region" description="Polar residues" evidence="4">
    <location>
        <begin position="37"/>
        <end position="67"/>
    </location>
</feature>
<evidence type="ECO:0000256" key="2">
    <source>
        <dbReference type="ARBA" id="ARBA00022737"/>
    </source>
</evidence>
<feature type="repeat" description="WD" evidence="3">
    <location>
        <begin position="385"/>
        <end position="416"/>
    </location>
</feature>
<evidence type="ECO:0000256" key="1">
    <source>
        <dbReference type="ARBA" id="ARBA00022574"/>
    </source>
</evidence>
<dbReference type="AlphaFoldDB" id="X6P4W1"/>
<comment type="caution">
    <text evidence="6">The sequence shown here is derived from an EMBL/GenBank/DDBJ whole genome shotgun (WGS) entry which is preliminary data.</text>
</comment>
<dbReference type="SMART" id="SM00320">
    <property type="entry name" value="WD40"/>
    <property type="match status" value="6"/>
</dbReference>
<feature type="region of interest" description="Disordered" evidence="4">
    <location>
        <begin position="37"/>
        <end position="69"/>
    </location>
</feature>
<dbReference type="InterPro" id="IPR036322">
    <property type="entry name" value="WD40_repeat_dom_sf"/>
</dbReference>
<feature type="repeat" description="WD" evidence="3">
    <location>
        <begin position="215"/>
        <end position="256"/>
    </location>
</feature>
<dbReference type="InterPro" id="IPR015943">
    <property type="entry name" value="WD40/YVTN_repeat-like_dom_sf"/>
</dbReference>
<dbReference type="EMBL" id="ASPP01003283">
    <property type="protein sequence ID" value="ETO33580.1"/>
    <property type="molecule type" value="Genomic_DNA"/>
</dbReference>